<sequence length="240" mass="27626">MTSSQPAKFRKKVVLPLLDRFFEEGVENLPDDTFDEDHCPICISTNSERSNWNRAVAIKNCKHVFHLDCITQWLTSMPPGTNGTCPNCRLVLCRLPKPEIQSSPEEREFQEYRGRVLAAESKLVNSLRDLNIGLTDTFPDYNEPIVLNRLPEHMESFINEEDDMFLRYGILLKRISDMQKSFDNVASEVEDKANSMTTPPAALDYQHSVEIEQIMTVIDKYLDEVQGIFGEIREVLIRRA</sequence>
<dbReference type="OrthoDB" id="3800401at2759"/>
<proteinExistence type="predicted"/>
<dbReference type="SUPFAM" id="SSF57850">
    <property type="entry name" value="RING/U-box"/>
    <property type="match status" value="1"/>
</dbReference>
<dbReference type="GO" id="GO:0061630">
    <property type="term" value="F:ubiquitin protein ligase activity"/>
    <property type="evidence" value="ECO:0007669"/>
    <property type="project" value="TreeGrafter"/>
</dbReference>
<keyword evidence="9" id="KW-1185">Reference proteome</keyword>
<accession>A0A2T2NYB0</accession>
<feature type="domain" description="RING-type" evidence="7">
    <location>
        <begin position="39"/>
        <end position="89"/>
    </location>
</feature>
<comment type="pathway">
    <text evidence="1">Protein modification; protein ubiquitination.</text>
</comment>
<dbReference type="PANTHER" id="PTHR45969:SF69">
    <property type="entry name" value="FINGER DOMAIN PROTEIN, PUTATIVE (AFU_ORTHOLOGUE AFUA_3G12190)-RELATED"/>
    <property type="match status" value="1"/>
</dbReference>
<dbReference type="GO" id="GO:0008270">
    <property type="term" value="F:zinc ion binding"/>
    <property type="evidence" value="ECO:0007669"/>
    <property type="project" value="UniProtKB-KW"/>
</dbReference>
<evidence type="ECO:0000256" key="6">
    <source>
        <dbReference type="PROSITE-ProRule" id="PRU00175"/>
    </source>
</evidence>
<dbReference type="AlphaFoldDB" id="A0A2T2NYB0"/>
<dbReference type="InterPro" id="IPR013083">
    <property type="entry name" value="Znf_RING/FYVE/PHD"/>
</dbReference>
<keyword evidence="4" id="KW-0833">Ubl conjugation pathway</keyword>
<dbReference type="InterPro" id="IPR024766">
    <property type="entry name" value="Znf_RING_H2"/>
</dbReference>
<evidence type="ECO:0000313" key="8">
    <source>
        <dbReference type="EMBL" id="PSN70403.1"/>
    </source>
</evidence>
<dbReference type="EMBL" id="KZ678132">
    <property type="protein sequence ID" value="PSN70403.1"/>
    <property type="molecule type" value="Genomic_DNA"/>
</dbReference>
<name>A0A2T2NYB0_CORCC</name>
<keyword evidence="2" id="KW-0479">Metal-binding</keyword>
<dbReference type="PROSITE" id="PS50089">
    <property type="entry name" value="ZF_RING_2"/>
    <property type="match status" value="1"/>
</dbReference>
<organism evidence="8 9">
    <name type="scientific">Corynespora cassiicola Philippines</name>
    <dbReference type="NCBI Taxonomy" id="1448308"/>
    <lineage>
        <taxon>Eukaryota</taxon>
        <taxon>Fungi</taxon>
        <taxon>Dikarya</taxon>
        <taxon>Ascomycota</taxon>
        <taxon>Pezizomycotina</taxon>
        <taxon>Dothideomycetes</taxon>
        <taxon>Pleosporomycetidae</taxon>
        <taxon>Pleosporales</taxon>
        <taxon>Corynesporascaceae</taxon>
        <taxon>Corynespora</taxon>
    </lineage>
</organism>
<evidence type="ECO:0000256" key="4">
    <source>
        <dbReference type="ARBA" id="ARBA00022786"/>
    </source>
</evidence>
<evidence type="ECO:0000256" key="3">
    <source>
        <dbReference type="ARBA" id="ARBA00022771"/>
    </source>
</evidence>
<dbReference type="SMART" id="SM00184">
    <property type="entry name" value="RING"/>
    <property type="match status" value="1"/>
</dbReference>
<evidence type="ECO:0000256" key="1">
    <source>
        <dbReference type="ARBA" id="ARBA00004906"/>
    </source>
</evidence>
<evidence type="ECO:0000256" key="5">
    <source>
        <dbReference type="ARBA" id="ARBA00022833"/>
    </source>
</evidence>
<dbReference type="GO" id="GO:0051603">
    <property type="term" value="P:proteolysis involved in protein catabolic process"/>
    <property type="evidence" value="ECO:0007669"/>
    <property type="project" value="UniProtKB-ARBA"/>
</dbReference>
<evidence type="ECO:0000313" key="9">
    <source>
        <dbReference type="Proteomes" id="UP000240883"/>
    </source>
</evidence>
<evidence type="ECO:0000259" key="7">
    <source>
        <dbReference type="PROSITE" id="PS50089"/>
    </source>
</evidence>
<evidence type="ECO:0000256" key="2">
    <source>
        <dbReference type="ARBA" id="ARBA00022723"/>
    </source>
</evidence>
<dbReference type="Proteomes" id="UP000240883">
    <property type="component" value="Unassembled WGS sequence"/>
</dbReference>
<dbReference type="PANTHER" id="PTHR45969">
    <property type="entry name" value="RING ZINC FINGER PROTEIN-RELATED"/>
    <property type="match status" value="1"/>
</dbReference>
<dbReference type="Gene3D" id="3.30.40.10">
    <property type="entry name" value="Zinc/RING finger domain, C3HC4 (zinc finger)"/>
    <property type="match status" value="1"/>
</dbReference>
<protein>
    <recommendedName>
        <fullName evidence="7">RING-type domain-containing protein</fullName>
    </recommendedName>
</protein>
<dbReference type="Pfam" id="PF12678">
    <property type="entry name" value="zf-rbx1"/>
    <property type="match status" value="1"/>
</dbReference>
<gene>
    <name evidence="8" type="ORF">BS50DRAFT_585833</name>
</gene>
<reference evidence="8 9" key="1">
    <citation type="journal article" date="2018" name="Front. Microbiol.">
        <title>Genome-Wide Analysis of Corynespora cassiicola Leaf Fall Disease Putative Effectors.</title>
        <authorList>
            <person name="Lopez D."/>
            <person name="Ribeiro S."/>
            <person name="Label P."/>
            <person name="Fumanal B."/>
            <person name="Venisse J.S."/>
            <person name="Kohler A."/>
            <person name="de Oliveira R.R."/>
            <person name="Labutti K."/>
            <person name="Lipzen A."/>
            <person name="Lail K."/>
            <person name="Bauer D."/>
            <person name="Ohm R.A."/>
            <person name="Barry K.W."/>
            <person name="Spatafora J."/>
            <person name="Grigoriev I.V."/>
            <person name="Martin F.M."/>
            <person name="Pujade-Renaud V."/>
        </authorList>
    </citation>
    <scope>NUCLEOTIDE SEQUENCE [LARGE SCALE GENOMIC DNA]</scope>
    <source>
        <strain evidence="8 9">Philippines</strain>
    </source>
</reference>
<dbReference type="GO" id="GO:0016567">
    <property type="term" value="P:protein ubiquitination"/>
    <property type="evidence" value="ECO:0007669"/>
    <property type="project" value="TreeGrafter"/>
</dbReference>
<keyword evidence="3 6" id="KW-0863">Zinc-finger</keyword>
<keyword evidence="5" id="KW-0862">Zinc</keyword>
<dbReference type="InterPro" id="IPR001841">
    <property type="entry name" value="Znf_RING"/>
</dbReference>
<dbReference type="STRING" id="1448308.A0A2T2NYB0"/>